<protein>
    <submittedName>
        <fullName evidence="1">Uncharacterized protein</fullName>
    </submittedName>
</protein>
<organism evidence="1 2">
    <name type="scientific">Cryomyces antarcticus</name>
    <dbReference type="NCBI Taxonomy" id="329879"/>
    <lineage>
        <taxon>Eukaryota</taxon>
        <taxon>Fungi</taxon>
        <taxon>Dikarya</taxon>
        <taxon>Ascomycota</taxon>
        <taxon>Pezizomycotina</taxon>
        <taxon>Dothideomycetes</taxon>
        <taxon>Dothideomycetes incertae sedis</taxon>
        <taxon>Cryomyces</taxon>
    </lineage>
</organism>
<dbReference type="EMBL" id="JAVRRA010001760">
    <property type="protein sequence ID" value="KAK5279223.1"/>
    <property type="molecule type" value="Genomic_DNA"/>
</dbReference>
<reference evidence="1 2" key="1">
    <citation type="submission" date="2023-08" db="EMBL/GenBank/DDBJ databases">
        <title>Black Yeasts Isolated from many extreme environments.</title>
        <authorList>
            <person name="Coleine C."/>
            <person name="Stajich J.E."/>
            <person name="Selbmann L."/>
        </authorList>
    </citation>
    <scope>NUCLEOTIDE SEQUENCE [LARGE SCALE GENOMIC DNA]</scope>
    <source>
        <strain evidence="1 2">CCFEE 536</strain>
    </source>
</reference>
<accession>A0ABR0M3R1</accession>
<evidence type="ECO:0000313" key="2">
    <source>
        <dbReference type="Proteomes" id="UP001357485"/>
    </source>
</evidence>
<dbReference type="InterPro" id="IPR035965">
    <property type="entry name" value="PAS-like_dom_sf"/>
</dbReference>
<feature type="non-terminal residue" evidence="1">
    <location>
        <position position="1"/>
    </location>
</feature>
<dbReference type="Gene3D" id="3.30.450.20">
    <property type="entry name" value="PAS domain"/>
    <property type="match status" value="1"/>
</dbReference>
<proteinExistence type="predicted"/>
<comment type="caution">
    <text evidence="1">The sequence shown here is derived from an EMBL/GenBank/DDBJ whole genome shotgun (WGS) entry which is preliminary data.</text>
</comment>
<dbReference type="Proteomes" id="UP001357485">
    <property type="component" value="Unassembled WGS sequence"/>
</dbReference>
<keyword evidence="2" id="KW-1185">Reference proteome</keyword>
<dbReference type="SUPFAM" id="SSF55785">
    <property type="entry name" value="PYP-like sensor domain (PAS domain)"/>
    <property type="match status" value="1"/>
</dbReference>
<sequence length="159" mass="17771">MSRGAALSRICSDTLQMLLTPPKTGDCSCRRNGEPYPIHECPIFCHQQRGTTAKNESEIFVHKDGHHYDIVYSVSAVGDYASGGSVIEFRDVTEEKRLDQERMNAILVNEQQSIRTKESEAHKANLDSFVSFVCHELRNQLQGATTSSSRASRQTLPGR</sequence>
<name>A0ABR0M3R1_9PEZI</name>
<gene>
    <name evidence="1" type="ORF">LTR16_007869</name>
</gene>
<evidence type="ECO:0000313" key="1">
    <source>
        <dbReference type="EMBL" id="KAK5279223.1"/>
    </source>
</evidence>